<dbReference type="GO" id="GO:0005849">
    <property type="term" value="C:mRNA cleavage factor complex"/>
    <property type="evidence" value="ECO:0007669"/>
    <property type="project" value="TreeGrafter"/>
</dbReference>
<dbReference type="InterPro" id="IPR054127">
    <property type="entry name" value="Pcf11_C"/>
</dbReference>
<evidence type="ECO:0000313" key="4">
    <source>
        <dbReference type="Proteomes" id="UP000268162"/>
    </source>
</evidence>
<dbReference type="EMBL" id="ML002228">
    <property type="protein sequence ID" value="RKP40056.1"/>
    <property type="molecule type" value="Genomic_DNA"/>
</dbReference>
<protein>
    <recommendedName>
        <fullName evidence="2">CID domain-containing protein</fullName>
    </recommendedName>
</protein>
<dbReference type="InterPro" id="IPR047415">
    <property type="entry name" value="Pcf11_CID"/>
</dbReference>
<organism evidence="3 4">
    <name type="scientific">Dimargaris cristalligena</name>
    <dbReference type="NCBI Taxonomy" id="215637"/>
    <lineage>
        <taxon>Eukaryota</taxon>
        <taxon>Fungi</taxon>
        <taxon>Fungi incertae sedis</taxon>
        <taxon>Zoopagomycota</taxon>
        <taxon>Kickxellomycotina</taxon>
        <taxon>Dimargaritomycetes</taxon>
        <taxon>Dimargaritales</taxon>
        <taxon>Dimargaritaceae</taxon>
        <taxon>Dimargaris</taxon>
    </lineage>
</organism>
<name>A0A4Q0A1P7_9FUNG</name>
<dbReference type="Proteomes" id="UP000268162">
    <property type="component" value="Unassembled WGS sequence"/>
</dbReference>
<dbReference type="GO" id="GO:0000993">
    <property type="term" value="F:RNA polymerase II complex binding"/>
    <property type="evidence" value="ECO:0007669"/>
    <property type="project" value="InterPro"/>
</dbReference>
<dbReference type="Pfam" id="PF04818">
    <property type="entry name" value="CID"/>
    <property type="match status" value="1"/>
</dbReference>
<gene>
    <name evidence="3" type="ORF">BJ085DRAFT_6817</name>
</gene>
<proteinExistence type="predicted"/>
<dbReference type="GO" id="GO:0031124">
    <property type="term" value="P:mRNA 3'-end processing"/>
    <property type="evidence" value="ECO:0007669"/>
    <property type="project" value="InterPro"/>
</dbReference>
<dbReference type="PANTHER" id="PTHR15921">
    <property type="entry name" value="PRE-MRNA CLEAVAGE COMPLEX II"/>
    <property type="match status" value="1"/>
</dbReference>
<dbReference type="GO" id="GO:0003729">
    <property type="term" value="F:mRNA binding"/>
    <property type="evidence" value="ECO:0007669"/>
    <property type="project" value="InterPro"/>
</dbReference>
<dbReference type="InterPro" id="IPR006569">
    <property type="entry name" value="CID_dom"/>
</dbReference>
<evidence type="ECO:0000256" key="1">
    <source>
        <dbReference type="SAM" id="MobiDB-lite"/>
    </source>
</evidence>
<dbReference type="AlphaFoldDB" id="A0A4Q0A1P7"/>
<dbReference type="SMART" id="SM00582">
    <property type="entry name" value="RPR"/>
    <property type="match status" value="1"/>
</dbReference>
<evidence type="ECO:0000313" key="3">
    <source>
        <dbReference type="EMBL" id="RKP40056.1"/>
    </source>
</evidence>
<dbReference type="PROSITE" id="PS51391">
    <property type="entry name" value="CID"/>
    <property type="match status" value="1"/>
</dbReference>
<feature type="domain" description="CID" evidence="2">
    <location>
        <begin position="1"/>
        <end position="128"/>
    </location>
</feature>
<dbReference type="InterPro" id="IPR045154">
    <property type="entry name" value="PCF11-like"/>
</dbReference>
<keyword evidence="4" id="KW-1185">Reference proteome</keyword>
<dbReference type="InterPro" id="IPR008942">
    <property type="entry name" value="ENTH_VHS"/>
</dbReference>
<feature type="region of interest" description="Disordered" evidence="1">
    <location>
        <begin position="125"/>
        <end position="152"/>
    </location>
</feature>
<evidence type="ECO:0000259" key="2">
    <source>
        <dbReference type="PROSITE" id="PS51391"/>
    </source>
</evidence>
<reference evidence="4" key="1">
    <citation type="journal article" date="2018" name="Nat. Microbiol.">
        <title>Leveraging single-cell genomics to expand the fungal tree of life.</title>
        <authorList>
            <person name="Ahrendt S.R."/>
            <person name="Quandt C.A."/>
            <person name="Ciobanu D."/>
            <person name="Clum A."/>
            <person name="Salamov A."/>
            <person name="Andreopoulos B."/>
            <person name="Cheng J.F."/>
            <person name="Woyke T."/>
            <person name="Pelin A."/>
            <person name="Henrissat B."/>
            <person name="Reynolds N.K."/>
            <person name="Benny G.L."/>
            <person name="Smith M.E."/>
            <person name="James T.Y."/>
            <person name="Grigoriev I.V."/>
        </authorList>
    </citation>
    <scope>NUCLEOTIDE SEQUENCE [LARGE SCALE GENOMIC DNA]</scope>
    <source>
        <strain evidence="4">RSA 468</strain>
    </source>
</reference>
<dbReference type="Pfam" id="PF21936">
    <property type="entry name" value="Pcf11_C"/>
    <property type="match status" value="1"/>
</dbReference>
<dbReference type="GO" id="GO:0006369">
    <property type="term" value="P:termination of RNA polymerase II transcription"/>
    <property type="evidence" value="ECO:0007669"/>
    <property type="project" value="InterPro"/>
</dbReference>
<feature type="non-terminal residue" evidence="3">
    <location>
        <position position="305"/>
    </location>
</feature>
<dbReference type="STRING" id="215637.A0A4Q0A1P7"/>
<dbReference type="SUPFAM" id="SSF48464">
    <property type="entry name" value="ENTH/VHS domain"/>
    <property type="match status" value="1"/>
</dbReference>
<sequence length="305" mass="34538">QDYVNSLEDLTLNSRPIIKNLTVIAGENQQAASVVAEVVCSRLHSAPPRYKVPVLFLIDSICKNVGHAYIPEFAKRIVPAFTSAYNKISPDDRHNFRRVLAIWKENKPRPLFPVSVIAALDKHIHQTAGQRHPQPQSQPPHQQPPYAQYTTHSAKPGYYPCKQCGARYPETSIGKKQLDKHLDWHFRSNSRFKDKVRQAQPRGWFVSEKDWIDSRQTDNEDLTPAKIFEQATAGHDEADGEAGDHEHSDDALLRAMVITVPSEPHSSICPVCNEKLTGVWSEDEEDWVYRNAVLVEGDSIYHATC</sequence>
<feature type="non-terminal residue" evidence="3">
    <location>
        <position position="1"/>
    </location>
</feature>
<dbReference type="GO" id="GO:0005737">
    <property type="term" value="C:cytoplasm"/>
    <property type="evidence" value="ECO:0007669"/>
    <property type="project" value="TreeGrafter"/>
</dbReference>
<dbReference type="PANTHER" id="PTHR15921:SF3">
    <property type="entry name" value="PRE-MRNA CLEAVAGE COMPLEX 2 PROTEIN PCF11"/>
    <property type="match status" value="1"/>
</dbReference>
<accession>A0A4Q0A1P7</accession>
<dbReference type="Gene3D" id="1.25.40.90">
    <property type="match status" value="1"/>
</dbReference>
<dbReference type="CDD" id="cd16982">
    <property type="entry name" value="CID_Pcf11"/>
    <property type="match status" value="1"/>
</dbReference>